<dbReference type="SMART" id="SM00448">
    <property type="entry name" value="REC"/>
    <property type="match status" value="1"/>
</dbReference>
<feature type="domain" description="Response regulatory" evidence="2">
    <location>
        <begin position="9"/>
        <end position="136"/>
    </location>
</feature>
<keyword evidence="4" id="KW-1185">Reference proteome</keyword>
<evidence type="ECO:0000259" key="2">
    <source>
        <dbReference type="PROSITE" id="PS50110"/>
    </source>
</evidence>
<dbReference type="PANTHER" id="PTHR44520:SF2">
    <property type="entry name" value="RESPONSE REGULATOR RCP1"/>
    <property type="match status" value="1"/>
</dbReference>
<evidence type="ECO:0000256" key="1">
    <source>
        <dbReference type="PROSITE-ProRule" id="PRU00169"/>
    </source>
</evidence>
<protein>
    <submittedName>
        <fullName evidence="3">Response regulator</fullName>
    </submittedName>
</protein>
<dbReference type="AlphaFoldDB" id="A0A372NNS9"/>
<evidence type="ECO:0000313" key="3">
    <source>
        <dbReference type="EMBL" id="RFZ89893.1"/>
    </source>
</evidence>
<dbReference type="GO" id="GO:0000160">
    <property type="term" value="P:phosphorelay signal transduction system"/>
    <property type="evidence" value="ECO:0007669"/>
    <property type="project" value="InterPro"/>
</dbReference>
<dbReference type="Proteomes" id="UP000264217">
    <property type="component" value="Unassembled WGS sequence"/>
</dbReference>
<accession>A0A372NNS9</accession>
<reference evidence="3 4" key="1">
    <citation type="submission" date="2018-08" db="EMBL/GenBank/DDBJ databases">
        <title>Mucilaginibacter sp. MYSH2.</title>
        <authorList>
            <person name="Seo T."/>
        </authorList>
    </citation>
    <scope>NUCLEOTIDE SEQUENCE [LARGE SCALE GENOMIC DNA]</scope>
    <source>
        <strain evidence="3 4">MYSH2</strain>
    </source>
</reference>
<dbReference type="InterPro" id="IPR052893">
    <property type="entry name" value="TCS_response_regulator"/>
</dbReference>
<dbReference type="RefSeq" id="WP_117394307.1">
    <property type="nucleotide sequence ID" value="NZ_QWDC01000010.1"/>
</dbReference>
<dbReference type="OrthoDB" id="673128at2"/>
<dbReference type="PROSITE" id="PS50110">
    <property type="entry name" value="RESPONSE_REGULATORY"/>
    <property type="match status" value="1"/>
</dbReference>
<dbReference type="PANTHER" id="PTHR44520">
    <property type="entry name" value="RESPONSE REGULATOR RCP1-RELATED"/>
    <property type="match status" value="1"/>
</dbReference>
<keyword evidence="1" id="KW-0597">Phosphoprotein</keyword>
<name>A0A372NNS9_9SPHI</name>
<dbReference type="InterPro" id="IPR011006">
    <property type="entry name" value="CheY-like_superfamily"/>
</dbReference>
<proteinExistence type="predicted"/>
<dbReference type="InterPro" id="IPR001789">
    <property type="entry name" value="Sig_transdc_resp-reg_receiver"/>
</dbReference>
<dbReference type="SUPFAM" id="SSF52172">
    <property type="entry name" value="CheY-like"/>
    <property type="match status" value="1"/>
</dbReference>
<dbReference type="EMBL" id="QWDC01000010">
    <property type="protein sequence ID" value="RFZ89893.1"/>
    <property type="molecule type" value="Genomic_DNA"/>
</dbReference>
<organism evidence="3 4">
    <name type="scientific">Mucilaginibacter conchicola</name>
    <dbReference type="NCBI Taxonomy" id="2303333"/>
    <lineage>
        <taxon>Bacteria</taxon>
        <taxon>Pseudomonadati</taxon>
        <taxon>Bacteroidota</taxon>
        <taxon>Sphingobacteriia</taxon>
        <taxon>Sphingobacteriales</taxon>
        <taxon>Sphingobacteriaceae</taxon>
        <taxon>Mucilaginibacter</taxon>
    </lineage>
</organism>
<feature type="modified residue" description="4-aspartylphosphate" evidence="1">
    <location>
        <position position="67"/>
    </location>
</feature>
<gene>
    <name evidence="3" type="ORF">D0C36_24135</name>
</gene>
<sequence length="136" mass="15903">MQSTGRPADIYVIDDQPIDNIIFKLLFKKYDDRLKIHVLDNAEAAIEDLKNTASNAPESFPGYIFLDLNMQKMDGWQFLQEYERLGFNKLKRTQIFILSSSLYQKDLQKSQSNPLVRDFISKPLRMERIHSILHPA</sequence>
<comment type="caution">
    <text evidence="3">The sequence shown here is derived from an EMBL/GenBank/DDBJ whole genome shotgun (WGS) entry which is preliminary data.</text>
</comment>
<evidence type="ECO:0000313" key="4">
    <source>
        <dbReference type="Proteomes" id="UP000264217"/>
    </source>
</evidence>
<dbReference type="Gene3D" id="3.40.50.2300">
    <property type="match status" value="1"/>
</dbReference>
<dbReference type="Pfam" id="PF00072">
    <property type="entry name" value="Response_reg"/>
    <property type="match status" value="1"/>
</dbReference>